<organism evidence="2 3">
    <name type="scientific">Neptunitalea lumnitzerae</name>
    <dbReference type="NCBI Taxonomy" id="2965509"/>
    <lineage>
        <taxon>Bacteria</taxon>
        <taxon>Pseudomonadati</taxon>
        <taxon>Bacteroidota</taxon>
        <taxon>Flavobacteriia</taxon>
        <taxon>Flavobacteriales</taxon>
        <taxon>Flavobacteriaceae</taxon>
        <taxon>Neptunitalea</taxon>
    </lineage>
</organism>
<dbReference type="EMBL" id="BRVO01000002">
    <property type="protein sequence ID" value="GLB49272.1"/>
    <property type="molecule type" value="Genomic_DNA"/>
</dbReference>
<dbReference type="Gene3D" id="1.20.120.1870">
    <property type="entry name" value="Fic/DOC protein, Fido domain"/>
    <property type="match status" value="1"/>
</dbReference>
<dbReference type="Pfam" id="PF02661">
    <property type="entry name" value="Fic"/>
    <property type="match status" value="1"/>
</dbReference>
<evidence type="ECO:0000259" key="1">
    <source>
        <dbReference type="Pfam" id="PF02661"/>
    </source>
</evidence>
<sequence>MYVTGGPGDGEKDNEETYDEDRKIYSDYANSLAAVEITGRKKPGQWSSQVGISGCATWSSPLTSMSQFNDYYGTNFDDDDYHGAKAWYDNQIEAARREARIQDFYAGRQEMSLGVLELMYCIVSTVQLVEVGVLGYAAVSEWGTAAAAKGAFSPKAFADDIFKFNKATDGGGVLLNGNPASAINSAMYYETAAEQGASIFRSISHGHMFMNGNKRTAVAAFQAFARQNGLKTVSLQQMMNVATKVSTGQVTDVS</sequence>
<gene>
    <name evidence="2" type="ORF">Y10_16400</name>
</gene>
<accession>A0ABQ5MK29</accession>
<name>A0ABQ5MK29_9FLAO</name>
<dbReference type="InterPro" id="IPR003812">
    <property type="entry name" value="Fido"/>
</dbReference>
<evidence type="ECO:0000313" key="3">
    <source>
        <dbReference type="Proteomes" id="UP001143543"/>
    </source>
</evidence>
<evidence type="ECO:0000313" key="2">
    <source>
        <dbReference type="EMBL" id="GLB49272.1"/>
    </source>
</evidence>
<reference evidence="2" key="1">
    <citation type="submission" date="2022-07" db="EMBL/GenBank/DDBJ databases">
        <title>Taxonomy of Novel Oxalotrophic and Methylotrophic Bacteria.</title>
        <authorList>
            <person name="Sahin N."/>
            <person name="Tani A."/>
        </authorList>
    </citation>
    <scope>NUCLEOTIDE SEQUENCE</scope>
    <source>
        <strain evidence="2">Y10</strain>
    </source>
</reference>
<comment type="caution">
    <text evidence="2">The sequence shown here is derived from an EMBL/GenBank/DDBJ whole genome shotgun (WGS) entry which is preliminary data.</text>
</comment>
<dbReference type="InterPro" id="IPR053737">
    <property type="entry name" value="Type_II_TA_Toxin"/>
</dbReference>
<protein>
    <recommendedName>
        <fullName evidence="1">Fido domain-containing protein</fullName>
    </recommendedName>
</protein>
<keyword evidence="3" id="KW-1185">Reference proteome</keyword>
<proteinExistence type="predicted"/>
<feature type="domain" description="Fido" evidence="1">
    <location>
        <begin position="185"/>
        <end position="224"/>
    </location>
</feature>
<dbReference type="Proteomes" id="UP001143543">
    <property type="component" value="Unassembled WGS sequence"/>
</dbReference>